<dbReference type="Proteomes" id="UP000814033">
    <property type="component" value="Unassembled WGS sequence"/>
</dbReference>
<sequence length="416" mass="46671">MARLAVAELSSDEDIDEAIPPLDEAHNDFWGLPSNPLSIYHTGLAWPLPTGPEASRVPKEARPVRIHAIVAVWYQLGERIYKYFDSRDKVFLLTARHVVSEYDNKPYHKLYHLKERSTVPVQVIHHGDRAIQKTLQDIMDKTDGHQRNVERIVSTLERLGDAFEGEGPKTAARRIILEDNIAKEEASKAALTEFSNHVAGSWFLVRQRILGHVLYAPPISVGTSEGRFTEDWALIELVREKFDWNAFQGNVIHLGKLMSDVNFMAKMYPHAETRAKVKYPVDGLMRLRGFVEHGGLRHPKMLDVNKDECPIVVKNGATTGATLGRATGIESFVREYKKYAISSTFMAVAVYPYSHKDGAFSAGGDSGSVVADANSRIVGMIIGGTGLLETTDVTYVMPSSFLFQRIKKAFPRYRIY</sequence>
<keyword evidence="2" id="KW-1185">Reference proteome</keyword>
<organism evidence="1 2">
    <name type="scientific">Auriscalpium vulgare</name>
    <dbReference type="NCBI Taxonomy" id="40419"/>
    <lineage>
        <taxon>Eukaryota</taxon>
        <taxon>Fungi</taxon>
        <taxon>Dikarya</taxon>
        <taxon>Basidiomycota</taxon>
        <taxon>Agaricomycotina</taxon>
        <taxon>Agaricomycetes</taxon>
        <taxon>Russulales</taxon>
        <taxon>Auriscalpiaceae</taxon>
        <taxon>Auriscalpium</taxon>
    </lineage>
</organism>
<comment type="caution">
    <text evidence="1">The sequence shown here is derived from an EMBL/GenBank/DDBJ whole genome shotgun (WGS) entry which is preliminary data.</text>
</comment>
<dbReference type="EMBL" id="MU276160">
    <property type="protein sequence ID" value="KAI0040893.1"/>
    <property type="molecule type" value="Genomic_DNA"/>
</dbReference>
<reference evidence="1" key="1">
    <citation type="submission" date="2021-02" db="EMBL/GenBank/DDBJ databases">
        <authorList>
            <consortium name="DOE Joint Genome Institute"/>
            <person name="Ahrendt S."/>
            <person name="Looney B.P."/>
            <person name="Miyauchi S."/>
            <person name="Morin E."/>
            <person name="Drula E."/>
            <person name="Courty P.E."/>
            <person name="Chicoki N."/>
            <person name="Fauchery L."/>
            <person name="Kohler A."/>
            <person name="Kuo A."/>
            <person name="Labutti K."/>
            <person name="Pangilinan J."/>
            <person name="Lipzen A."/>
            <person name="Riley R."/>
            <person name="Andreopoulos W."/>
            <person name="He G."/>
            <person name="Johnson J."/>
            <person name="Barry K.W."/>
            <person name="Grigoriev I.V."/>
            <person name="Nagy L."/>
            <person name="Hibbett D."/>
            <person name="Henrissat B."/>
            <person name="Matheny P.B."/>
            <person name="Labbe J."/>
            <person name="Martin F."/>
        </authorList>
    </citation>
    <scope>NUCLEOTIDE SEQUENCE</scope>
    <source>
        <strain evidence="1">FP105234-sp</strain>
    </source>
</reference>
<proteinExistence type="predicted"/>
<evidence type="ECO:0000313" key="1">
    <source>
        <dbReference type="EMBL" id="KAI0040893.1"/>
    </source>
</evidence>
<gene>
    <name evidence="1" type="ORF">FA95DRAFT_1576687</name>
</gene>
<name>A0ACB8RA61_9AGAM</name>
<reference evidence="1" key="2">
    <citation type="journal article" date="2022" name="New Phytol.">
        <title>Evolutionary transition to the ectomycorrhizal habit in the genomes of a hyperdiverse lineage of mushroom-forming fungi.</title>
        <authorList>
            <person name="Looney B."/>
            <person name="Miyauchi S."/>
            <person name="Morin E."/>
            <person name="Drula E."/>
            <person name="Courty P.E."/>
            <person name="Kohler A."/>
            <person name="Kuo A."/>
            <person name="LaButti K."/>
            <person name="Pangilinan J."/>
            <person name="Lipzen A."/>
            <person name="Riley R."/>
            <person name="Andreopoulos W."/>
            <person name="He G."/>
            <person name="Johnson J."/>
            <person name="Nolan M."/>
            <person name="Tritt A."/>
            <person name="Barry K.W."/>
            <person name="Grigoriev I.V."/>
            <person name="Nagy L.G."/>
            <person name="Hibbett D."/>
            <person name="Henrissat B."/>
            <person name="Matheny P.B."/>
            <person name="Labbe J."/>
            <person name="Martin F.M."/>
        </authorList>
    </citation>
    <scope>NUCLEOTIDE SEQUENCE</scope>
    <source>
        <strain evidence="1">FP105234-sp</strain>
    </source>
</reference>
<protein>
    <submittedName>
        <fullName evidence="1">Uncharacterized protein</fullName>
    </submittedName>
</protein>
<evidence type="ECO:0000313" key="2">
    <source>
        <dbReference type="Proteomes" id="UP000814033"/>
    </source>
</evidence>
<accession>A0ACB8RA61</accession>